<dbReference type="EMBL" id="BAAATK010000023">
    <property type="protein sequence ID" value="GAA2443097.1"/>
    <property type="molecule type" value="Genomic_DNA"/>
</dbReference>
<evidence type="ECO:0000256" key="1">
    <source>
        <dbReference type="ARBA" id="ARBA00023015"/>
    </source>
</evidence>
<organism evidence="5 6">
    <name type="scientific">Streptomyces glaucus</name>
    <dbReference type="NCBI Taxonomy" id="284029"/>
    <lineage>
        <taxon>Bacteria</taxon>
        <taxon>Bacillati</taxon>
        <taxon>Actinomycetota</taxon>
        <taxon>Actinomycetes</taxon>
        <taxon>Kitasatosporales</taxon>
        <taxon>Streptomycetaceae</taxon>
        <taxon>Streptomyces</taxon>
    </lineage>
</organism>
<accession>A0ABP5X428</accession>
<dbReference type="PANTHER" id="PTHR33204:SF18">
    <property type="entry name" value="TRANSCRIPTIONAL REGULATORY PROTEIN"/>
    <property type="match status" value="1"/>
</dbReference>
<comment type="caution">
    <text evidence="5">The sequence shown here is derived from an EMBL/GenBank/DDBJ whole genome shotgun (WGS) entry which is preliminary data.</text>
</comment>
<dbReference type="SUPFAM" id="SSF55718">
    <property type="entry name" value="SCP-like"/>
    <property type="match status" value="1"/>
</dbReference>
<dbReference type="PROSITE" id="PS51118">
    <property type="entry name" value="HTH_HXLR"/>
    <property type="match status" value="1"/>
</dbReference>
<dbReference type="InterPro" id="IPR036388">
    <property type="entry name" value="WH-like_DNA-bd_sf"/>
</dbReference>
<keyword evidence="2" id="KW-0238">DNA-binding</keyword>
<evidence type="ECO:0000259" key="4">
    <source>
        <dbReference type="PROSITE" id="PS51118"/>
    </source>
</evidence>
<evidence type="ECO:0000256" key="2">
    <source>
        <dbReference type="ARBA" id="ARBA00023125"/>
    </source>
</evidence>
<keyword evidence="3" id="KW-0804">Transcription</keyword>
<dbReference type="InterPro" id="IPR036390">
    <property type="entry name" value="WH_DNA-bd_sf"/>
</dbReference>
<dbReference type="Gene3D" id="1.10.10.10">
    <property type="entry name" value="Winged helix-like DNA-binding domain superfamily/Winged helix DNA-binding domain"/>
    <property type="match status" value="1"/>
</dbReference>
<keyword evidence="1" id="KW-0805">Transcription regulation</keyword>
<dbReference type="PANTHER" id="PTHR33204">
    <property type="entry name" value="TRANSCRIPTIONAL REGULATOR, MARR FAMILY"/>
    <property type="match status" value="1"/>
</dbReference>
<name>A0ABP5X428_9ACTN</name>
<dbReference type="InterPro" id="IPR036527">
    <property type="entry name" value="SCP2_sterol-bd_dom_sf"/>
</dbReference>
<sequence length="266" mass="28857">MLYHRAADLVTDLAELVGLPELHALSPLRYVVLLGFTKYELGKSNNTSTLRRMSPRTRRSYDQFCSAARALDVVGDRWTLLIVRELLAGPRRYTDLHADLPGVSTDVLASRLRDMERDGLATRRRLPPPGAAYVYELTARGRELLPVLEALGAWGAAELGERRPTDAVRAHWFALPLLRALREAGTGPGLVEVRLAEGRFHLYTGAGEGPVYGDGPAPGEPDARLALDAATCTAIGRGEVSVAQAVRDGRIEVSGDGALAKELREG</sequence>
<evidence type="ECO:0000313" key="5">
    <source>
        <dbReference type="EMBL" id="GAA2443097.1"/>
    </source>
</evidence>
<proteinExistence type="predicted"/>
<dbReference type="Proteomes" id="UP001500460">
    <property type="component" value="Unassembled WGS sequence"/>
</dbReference>
<dbReference type="Pfam" id="PF01638">
    <property type="entry name" value="HxlR"/>
    <property type="match status" value="1"/>
</dbReference>
<evidence type="ECO:0000256" key="3">
    <source>
        <dbReference type="ARBA" id="ARBA00023163"/>
    </source>
</evidence>
<reference evidence="6" key="1">
    <citation type="journal article" date="2019" name="Int. J. Syst. Evol. Microbiol.">
        <title>The Global Catalogue of Microorganisms (GCM) 10K type strain sequencing project: providing services to taxonomists for standard genome sequencing and annotation.</title>
        <authorList>
            <consortium name="The Broad Institute Genomics Platform"/>
            <consortium name="The Broad Institute Genome Sequencing Center for Infectious Disease"/>
            <person name="Wu L."/>
            <person name="Ma J."/>
        </authorList>
    </citation>
    <scope>NUCLEOTIDE SEQUENCE [LARGE SCALE GENOMIC DNA]</scope>
    <source>
        <strain evidence="6">JCM 6922</strain>
    </source>
</reference>
<feature type="domain" description="HTH hxlR-type" evidence="4">
    <location>
        <begin position="65"/>
        <end position="163"/>
    </location>
</feature>
<keyword evidence="6" id="KW-1185">Reference proteome</keyword>
<dbReference type="Gene3D" id="3.30.1050.10">
    <property type="entry name" value="SCP2 sterol-binding domain"/>
    <property type="match status" value="1"/>
</dbReference>
<dbReference type="InterPro" id="IPR002577">
    <property type="entry name" value="HTH_HxlR"/>
</dbReference>
<dbReference type="SUPFAM" id="SSF46785">
    <property type="entry name" value="Winged helix' DNA-binding domain"/>
    <property type="match status" value="1"/>
</dbReference>
<evidence type="ECO:0000313" key="6">
    <source>
        <dbReference type="Proteomes" id="UP001500460"/>
    </source>
</evidence>
<protein>
    <submittedName>
        <fullName evidence="5">Helix-turn-helix domain-containing protein</fullName>
    </submittedName>
</protein>
<gene>
    <name evidence="5" type="ORF">GCM10010421_37570</name>
</gene>